<dbReference type="EMBL" id="BEXD01000773">
    <property type="protein sequence ID" value="GBB90061.1"/>
    <property type="molecule type" value="Genomic_DNA"/>
</dbReference>
<name>A0A2Z6QZD0_9GLOM</name>
<evidence type="ECO:0000313" key="2">
    <source>
        <dbReference type="EMBL" id="GET04594.1"/>
    </source>
</evidence>
<reference evidence="1 3" key="1">
    <citation type="submission" date="2017-11" db="EMBL/GenBank/DDBJ databases">
        <title>The genome of Rhizophagus clarus HR1 reveals common genetic basis of auxotrophy among arbuscular mycorrhizal fungi.</title>
        <authorList>
            <person name="Kobayashi Y."/>
        </authorList>
    </citation>
    <scope>NUCLEOTIDE SEQUENCE [LARGE SCALE GENOMIC DNA]</scope>
    <source>
        <strain evidence="1 3">HR1</strain>
    </source>
</reference>
<dbReference type="Proteomes" id="UP000615446">
    <property type="component" value="Unassembled WGS sequence"/>
</dbReference>
<protein>
    <submittedName>
        <fullName evidence="1">Uncharacterized protein</fullName>
    </submittedName>
</protein>
<comment type="caution">
    <text evidence="1">The sequence shown here is derived from an EMBL/GenBank/DDBJ whole genome shotgun (WGS) entry which is preliminary data.</text>
</comment>
<dbReference type="AlphaFoldDB" id="A0A2Z6QZD0"/>
<organism evidence="1 3">
    <name type="scientific">Rhizophagus clarus</name>
    <dbReference type="NCBI Taxonomy" id="94130"/>
    <lineage>
        <taxon>Eukaryota</taxon>
        <taxon>Fungi</taxon>
        <taxon>Fungi incertae sedis</taxon>
        <taxon>Mucoromycota</taxon>
        <taxon>Glomeromycotina</taxon>
        <taxon>Glomeromycetes</taxon>
        <taxon>Glomerales</taxon>
        <taxon>Glomeraceae</taxon>
        <taxon>Rhizophagus</taxon>
    </lineage>
</organism>
<proteinExistence type="predicted"/>
<accession>A0A2Z6QZD0</accession>
<sequence>MRKFLCQEQQTIYSTVHEKQLSLCLTLETLEVYIEKSNWYPDFRNRRQIRNKGLLNEDGVACDYKNATLTQSLILAEEMGKPTSPIVRDYICKEFYSWIDYTNINITNCLRDLAYLLIGIGKALFGMVMEGANTLLKEEPKPENMFSPTSNKNKRFGDSEMVMEGTNTFLKEEPKPENMFSLTSNKNKRFGDSEMVMEGTNTFLKEEPKPENMFSLTSNKNKRANQLFCSTQKVCHDNKERSELLENKKFNEVEIQGFKGDWEKGKEKFEAIKAMYYLEHDNNYLYFQQATQYVNQ</sequence>
<keyword evidence="3" id="KW-1185">Reference proteome</keyword>
<evidence type="ECO:0000313" key="1">
    <source>
        <dbReference type="EMBL" id="GBB90061.1"/>
    </source>
</evidence>
<dbReference type="EMBL" id="BLAL01000356">
    <property type="protein sequence ID" value="GET04594.1"/>
    <property type="molecule type" value="Genomic_DNA"/>
</dbReference>
<reference evidence="2" key="2">
    <citation type="submission" date="2019-10" db="EMBL/GenBank/DDBJ databases">
        <title>Conservation and host-specific expression of non-tandemly repeated heterogenous ribosome RNA gene in arbuscular mycorrhizal fungi.</title>
        <authorList>
            <person name="Maeda T."/>
            <person name="Kobayashi Y."/>
            <person name="Nakagawa T."/>
            <person name="Ezawa T."/>
            <person name="Yamaguchi K."/>
            <person name="Bino T."/>
            <person name="Nishimoto Y."/>
            <person name="Shigenobu S."/>
            <person name="Kawaguchi M."/>
        </authorList>
    </citation>
    <scope>NUCLEOTIDE SEQUENCE</scope>
    <source>
        <strain evidence="2">HR1</strain>
    </source>
</reference>
<evidence type="ECO:0000313" key="3">
    <source>
        <dbReference type="Proteomes" id="UP000247702"/>
    </source>
</evidence>
<gene>
    <name evidence="2" type="ORF">RCL2_003089400</name>
    <name evidence="1" type="ORF">RclHR1_16940002</name>
</gene>
<dbReference type="Proteomes" id="UP000247702">
    <property type="component" value="Unassembled WGS sequence"/>
</dbReference>